<reference evidence="2 3" key="1">
    <citation type="submission" date="2016-10" db="EMBL/GenBank/DDBJ databases">
        <authorList>
            <person name="de Groot N.N."/>
        </authorList>
    </citation>
    <scope>NUCLEOTIDE SEQUENCE [LARGE SCALE GENOMIC DNA]</scope>
    <source>
        <strain evidence="2 3">DSM 15283</strain>
    </source>
</reference>
<feature type="chain" id="PRO_5011481861" evidence="1">
    <location>
        <begin position="28"/>
        <end position="155"/>
    </location>
</feature>
<dbReference type="OrthoDB" id="7274329at2"/>
<proteinExistence type="predicted"/>
<accession>A0A1I4NIM0</accession>
<feature type="signal peptide" evidence="1">
    <location>
        <begin position="1"/>
        <end position="27"/>
    </location>
</feature>
<sequence length="155" mass="16654">MYKNTKLFSALALVAMVLAGCSSNSYSAYIKPGTGVDRVNRDRAECDIEANRLFPAANFPQTIPYGGVGYYGGGWGWGGGIVTSTDVNANMRNQHRTQCMRLKGYEPYTFPVCTSDQLAGRSYAPLTRSPTPSANICAVTTEGGGRALIDLSRPL</sequence>
<protein>
    <submittedName>
        <fullName evidence="2">Uncharacterized protein</fullName>
    </submittedName>
</protein>
<gene>
    <name evidence="2" type="ORF">SAMN04488042_104215</name>
</gene>
<dbReference type="Proteomes" id="UP000199144">
    <property type="component" value="Unassembled WGS sequence"/>
</dbReference>
<name>A0A1I4NIM0_9RHOB</name>
<dbReference type="STRING" id="254406.SAMN04488042_104215"/>
<evidence type="ECO:0000313" key="2">
    <source>
        <dbReference type="EMBL" id="SFM15364.1"/>
    </source>
</evidence>
<organism evidence="2 3">
    <name type="scientific">Shimia aestuarii</name>
    <dbReference type="NCBI Taxonomy" id="254406"/>
    <lineage>
        <taxon>Bacteria</taxon>
        <taxon>Pseudomonadati</taxon>
        <taxon>Pseudomonadota</taxon>
        <taxon>Alphaproteobacteria</taxon>
        <taxon>Rhodobacterales</taxon>
        <taxon>Roseobacteraceae</taxon>
    </lineage>
</organism>
<dbReference type="RefSeq" id="WP_131814370.1">
    <property type="nucleotide sequence ID" value="NZ_FOTQ01000004.1"/>
</dbReference>
<keyword evidence="3" id="KW-1185">Reference proteome</keyword>
<dbReference type="PROSITE" id="PS51257">
    <property type="entry name" value="PROKAR_LIPOPROTEIN"/>
    <property type="match status" value="1"/>
</dbReference>
<dbReference type="AlphaFoldDB" id="A0A1I4NIM0"/>
<keyword evidence="1" id="KW-0732">Signal</keyword>
<dbReference type="EMBL" id="FOTQ01000004">
    <property type="protein sequence ID" value="SFM15364.1"/>
    <property type="molecule type" value="Genomic_DNA"/>
</dbReference>
<evidence type="ECO:0000313" key="3">
    <source>
        <dbReference type="Proteomes" id="UP000199144"/>
    </source>
</evidence>
<evidence type="ECO:0000256" key="1">
    <source>
        <dbReference type="SAM" id="SignalP"/>
    </source>
</evidence>